<dbReference type="Pfam" id="PF26354">
    <property type="entry name" value="DMF_alpha"/>
    <property type="match status" value="1"/>
</dbReference>
<feature type="domain" description="N,N-dimethylformamidase alpha subunit" evidence="1">
    <location>
        <begin position="11"/>
        <end position="94"/>
    </location>
</feature>
<gene>
    <name evidence="2" type="ORF">JCR33_13695</name>
</gene>
<dbReference type="Proteomes" id="UP000609531">
    <property type="component" value="Unassembled WGS sequence"/>
</dbReference>
<evidence type="ECO:0000259" key="1">
    <source>
        <dbReference type="Pfam" id="PF26354"/>
    </source>
</evidence>
<dbReference type="AlphaFoldDB" id="A0A934ISB2"/>
<name>A0A934ISB2_9HYPH</name>
<organism evidence="2 3">
    <name type="scientific">Acuticoccus mangrovi</name>
    <dbReference type="NCBI Taxonomy" id="2796142"/>
    <lineage>
        <taxon>Bacteria</taxon>
        <taxon>Pseudomonadati</taxon>
        <taxon>Pseudomonadota</taxon>
        <taxon>Alphaproteobacteria</taxon>
        <taxon>Hyphomicrobiales</taxon>
        <taxon>Amorphaceae</taxon>
        <taxon>Acuticoccus</taxon>
    </lineage>
</organism>
<evidence type="ECO:0000313" key="2">
    <source>
        <dbReference type="EMBL" id="MBJ3776754.1"/>
    </source>
</evidence>
<keyword evidence="3" id="KW-1185">Reference proteome</keyword>
<protein>
    <recommendedName>
        <fullName evidence="1">N,N-dimethylformamidase alpha subunit domain-containing protein</fullName>
    </recommendedName>
</protein>
<accession>A0A934ISB2</accession>
<evidence type="ECO:0000313" key="3">
    <source>
        <dbReference type="Proteomes" id="UP000609531"/>
    </source>
</evidence>
<dbReference type="RefSeq" id="WP_198882643.1">
    <property type="nucleotide sequence ID" value="NZ_JAEKJA010000010.1"/>
</dbReference>
<dbReference type="EMBL" id="JAEKJA010000010">
    <property type="protein sequence ID" value="MBJ3776754.1"/>
    <property type="molecule type" value="Genomic_DNA"/>
</dbReference>
<reference evidence="2" key="1">
    <citation type="submission" date="2020-12" db="EMBL/GenBank/DDBJ databases">
        <title>Bacterial taxonomy.</title>
        <authorList>
            <person name="Pan X."/>
        </authorList>
    </citation>
    <scope>NUCLEOTIDE SEQUENCE</scope>
    <source>
        <strain evidence="2">B2012</strain>
    </source>
</reference>
<dbReference type="InterPro" id="IPR058713">
    <property type="entry name" value="DMF_alpha_dom"/>
</dbReference>
<proteinExistence type="predicted"/>
<sequence length="110" mass="12328">MVEESEPTRLRLVEEWCADPYGKKGPELQALLDTLRLVSVEGGKPLLVETERGATWHLAVLEGEPPRPRLLADPPFHSQLAAEWVIFRRRWASLYGTSLDGLSGPEATHE</sequence>
<comment type="caution">
    <text evidence="2">The sequence shown here is derived from an EMBL/GenBank/DDBJ whole genome shotgun (WGS) entry which is preliminary data.</text>
</comment>